<keyword evidence="4" id="KW-1185">Reference proteome</keyword>
<organism evidence="3 4">
    <name type="scientific">Methylohalomonas lacus</name>
    <dbReference type="NCBI Taxonomy" id="398773"/>
    <lineage>
        <taxon>Bacteria</taxon>
        <taxon>Pseudomonadati</taxon>
        <taxon>Pseudomonadota</taxon>
        <taxon>Gammaproteobacteria</taxon>
        <taxon>Methylohalomonadales</taxon>
        <taxon>Methylohalomonadaceae</taxon>
        <taxon>Methylohalomonas</taxon>
    </lineage>
</organism>
<dbReference type="AlphaFoldDB" id="A0AAE3HHZ6"/>
<dbReference type="RefSeq" id="WP_259054193.1">
    <property type="nucleotide sequence ID" value="NZ_JANUCT010000003.1"/>
</dbReference>
<dbReference type="PANTHER" id="PTHR43586:SF15">
    <property type="entry name" value="BLR3095 PROTEIN"/>
    <property type="match status" value="1"/>
</dbReference>
<dbReference type="InterPro" id="IPR000192">
    <property type="entry name" value="Aminotrans_V_dom"/>
</dbReference>
<dbReference type="InterPro" id="IPR015424">
    <property type="entry name" value="PyrdxlP-dep_Trfase"/>
</dbReference>
<evidence type="ECO:0000313" key="4">
    <source>
        <dbReference type="Proteomes" id="UP001204445"/>
    </source>
</evidence>
<dbReference type="Pfam" id="PF00266">
    <property type="entry name" value="Aminotran_5"/>
    <property type="match status" value="1"/>
</dbReference>
<sequence>MNAEQLAAEFPLDPDLVYLNHAAVAPWPTRTATAVQAFAQENCQRGAAGYKQWLTRDAELRQQLGDLINAPSVDDIALVKNTSEALSMVAGGLDWRYGENVVSSNEEFPSNRIVWEAQKRFGVEFREVDLQTVTDPEQALMDACDGRTRVLTVSSVQYGSGLKLELARLGRFCREHGILFCVDAIQSLGAQSLDVQAIQADFVMADAHKWLLGPEGIAAFYCAAEHRYQLKLHEFGWHMVQHMGDYSRREWRPAASARRFECGSPNMLGIYAFSASLSLLQDVGMANVEQQVLDNAAYTMAQLRSVPGAKLITPANRERHAGIVTFRIPDRDAGDLHARLMANNVICAPRGGGIRLSPHFYTPREKIDKAVTLIRELC</sequence>
<dbReference type="InterPro" id="IPR015421">
    <property type="entry name" value="PyrdxlP-dep_Trfase_major"/>
</dbReference>
<accession>A0AAE3HHZ6</accession>
<dbReference type="InterPro" id="IPR015422">
    <property type="entry name" value="PyrdxlP-dep_Trfase_small"/>
</dbReference>
<reference evidence="3" key="1">
    <citation type="submission" date="2022-08" db="EMBL/GenBank/DDBJ databases">
        <title>Genomic Encyclopedia of Type Strains, Phase III (KMG-III): the genomes of soil and plant-associated and newly described type strains.</title>
        <authorList>
            <person name="Whitman W."/>
        </authorList>
    </citation>
    <scope>NUCLEOTIDE SEQUENCE</scope>
    <source>
        <strain evidence="3">HMT 1</strain>
    </source>
</reference>
<comment type="caution">
    <text evidence="3">The sequence shown here is derived from an EMBL/GenBank/DDBJ whole genome shotgun (WGS) entry which is preliminary data.</text>
</comment>
<dbReference type="Proteomes" id="UP001204445">
    <property type="component" value="Unassembled WGS sequence"/>
</dbReference>
<proteinExistence type="predicted"/>
<evidence type="ECO:0000256" key="1">
    <source>
        <dbReference type="ARBA" id="ARBA00022898"/>
    </source>
</evidence>
<dbReference type="Gene3D" id="3.40.640.10">
    <property type="entry name" value="Type I PLP-dependent aspartate aminotransferase-like (Major domain)"/>
    <property type="match status" value="1"/>
</dbReference>
<gene>
    <name evidence="3" type="ORF">J2T55_000648</name>
</gene>
<protein>
    <submittedName>
        <fullName evidence="3">Selenocysteine lyase/cysteine desulfurase</fullName>
    </submittedName>
</protein>
<dbReference type="GO" id="GO:0016829">
    <property type="term" value="F:lyase activity"/>
    <property type="evidence" value="ECO:0007669"/>
    <property type="project" value="UniProtKB-KW"/>
</dbReference>
<keyword evidence="1" id="KW-0663">Pyridoxal phosphate</keyword>
<dbReference type="PANTHER" id="PTHR43586">
    <property type="entry name" value="CYSTEINE DESULFURASE"/>
    <property type="match status" value="1"/>
</dbReference>
<dbReference type="Gene3D" id="3.90.1150.10">
    <property type="entry name" value="Aspartate Aminotransferase, domain 1"/>
    <property type="match status" value="1"/>
</dbReference>
<feature type="domain" description="Aminotransferase class V" evidence="2">
    <location>
        <begin position="17"/>
        <end position="346"/>
    </location>
</feature>
<keyword evidence="3" id="KW-0456">Lyase</keyword>
<evidence type="ECO:0000259" key="2">
    <source>
        <dbReference type="Pfam" id="PF00266"/>
    </source>
</evidence>
<evidence type="ECO:0000313" key="3">
    <source>
        <dbReference type="EMBL" id="MCS3902644.1"/>
    </source>
</evidence>
<name>A0AAE3HHZ6_9GAMM</name>
<dbReference type="EMBL" id="JANUCT010000003">
    <property type="protein sequence ID" value="MCS3902644.1"/>
    <property type="molecule type" value="Genomic_DNA"/>
</dbReference>
<dbReference type="SUPFAM" id="SSF53383">
    <property type="entry name" value="PLP-dependent transferases"/>
    <property type="match status" value="1"/>
</dbReference>